<evidence type="ECO:0000313" key="4">
    <source>
        <dbReference type="Proteomes" id="UP000244722"/>
    </source>
</evidence>
<protein>
    <submittedName>
        <fullName evidence="3">Uncharacterized protein</fullName>
    </submittedName>
</protein>
<dbReference type="Proteomes" id="UP000244722">
    <property type="component" value="Unassembled WGS sequence"/>
</dbReference>
<organism evidence="3 4">
    <name type="scientific">Tuber borchii</name>
    <name type="common">White truffle</name>
    <dbReference type="NCBI Taxonomy" id="42251"/>
    <lineage>
        <taxon>Eukaryota</taxon>
        <taxon>Fungi</taxon>
        <taxon>Dikarya</taxon>
        <taxon>Ascomycota</taxon>
        <taxon>Pezizomycotina</taxon>
        <taxon>Pezizomycetes</taxon>
        <taxon>Pezizales</taxon>
        <taxon>Tuberaceae</taxon>
        <taxon>Tuber</taxon>
    </lineage>
</organism>
<feature type="region of interest" description="Disordered" evidence="2">
    <location>
        <begin position="125"/>
        <end position="153"/>
    </location>
</feature>
<proteinExistence type="predicted"/>
<dbReference type="OrthoDB" id="5407983at2759"/>
<feature type="coiled-coil region" evidence="1">
    <location>
        <begin position="203"/>
        <end position="230"/>
    </location>
</feature>
<dbReference type="AlphaFoldDB" id="A0A2T7A5J1"/>
<accession>A0A2T7A5J1</accession>
<reference evidence="3 4" key="1">
    <citation type="submission" date="2017-04" db="EMBL/GenBank/DDBJ databases">
        <title>Draft genome sequence of Tuber borchii Vittad., a whitish edible truffle.</title>
        <authorList>
            <consortium name="DOE Joint Genome Institute"/>
            <person name="Murat C."/>
            <person name="Kuo A."/>
            <person name="Barry K.W."/>
            <person name="Clum A."/>
            <person name="Dockter R.B."/>
            <person name="Fauchery L."/>
            <person name="Iotti M."/>
            <person name="Kohler A."/>
            <person name="Labutti K."/>
            <person name="Lindquist E.A."/>
            <person name="Lipzen A."/>
            <person name="Ohm R.A."/>
            <person name="Wang M."/>
            <person name="Grigoriev I.V."/>
            <person name="Zambonelli A."/>
            <person name="Martin F.M."/>
        </authorList>
    </citation>
    <scope>NUCLEOTIDE SEQUENCE [LARGE SCALE GENOMIC DNA]</scope>
    <source>
        <strain evidence="3 4">Tbo3840</strain>
    </source>
</reference>
<dbReference type="EMBL" id="NESQ01000020">
    <property type="protein sequence ID" value="PUU82935.1"/>
    <property type="molecule type" value="Genomic_DNA"/>
</dbReference>
<feature type="region of interest" description="Disordered" evidence="2">
    <location>
        <begin position="260"/>
        <end position="297"/>
    </location>
</feature>
<sequence length="337" mass="37783">MDGELGHQAGCIAGTSEVEEITPIQAAEQANIRHRLTSKEKLVLVRLCVLHGGEYSLPSGRERFWSKMQGLFSTTLDCPASNPRVTISRMLTEYTKKIERERKETGTAQIDGEYEQAMELWRSRVESSGDGRGNHTGGEESQGKKNKKAEKLAAEAHRSNMLTTLSQKRDFQTVMLALEKHDKEEEKKKEKGGPIEPDTLSKAAKWEVKAESLKDKRRKIKEQVEYLNMQLAEEGNRITGILEQVAVALLASTKQSAPVTISKENSPESLQSIKLTSDHSELSSPLQRTSHSAMGDLPGLHQERFSHLEKRVQGVEKELKEVQDNTNKILKILESEN</sequence>
<evidence type="ECO:0000256" key="1">
    <source>
        <dbReference type="SAM" id="Coils"/>
    </source>
</evidence>
<comment type="caution">
    <text evidence="3">The sequence shown here is derived from an EMBL/GenBank/DDBJ whole genome shotgun (WGS) entry which is preliminary data.</text>
</comment>
<gene>
    <name evidence="3" type="ORF">B9Z19DRAFT_1073983</name>
</gene>
<evidence type="ECO:0000256" key="2">
    <source>
        <dbReference type="SAM" id="MobiDB-lite"/>
    </source>
</evidence>
<feature type="compositionally biased region" description="Polar residues" evidence="2">
    <location>
        <begin position="282"/>
        <end position="292"/>
    </location>
</feature>
<feature type="compositionally biased region" description="Polar residues" evidence="2">
    <location>
        <begin position="260"/>
        <end position="275"/>
    </location>
</feature>
<evidence type="ECO:0000313" key="3">
    <source>
        <dbReference type="EMBL" id="PUU82935.1"/>
    </source>
</evidence>
<keyword evidence="1" id="KW-0175">Coiled coil</keyword>
<name>A0A2T7A5J1_TUBBO</name>
<keyword evidence="4" id="KW-1185">Reference proteome</keyword>